<dbReference type="FunFam" id="1.20.120.720:FF:000015">
    <property type="entry name" value="Myosin I"/>
    <property type="match status" value="1"/>
</dbReference>
<dbReference type="SUPFAM" id="SSF52540">
    <property type="entry name" value="P-loop containing nucleoside triphosphate hydrolases"/>
    <property type="match status" value="1"/>
</dbReference>
<dbReference type="Gene3D" id="1.25.10.10">
    <property type="entry name" value="Leucine-rich Repeat Variant"/>
    <property type="match status" value="1"/>
</dbReference>
<dbReference type="FunFam" id="1.20.5.4820:FF:000004">
    <property type="entry name" value="Myosin IE"/>
    <property type="match status" value="1"/>
</dbReference>
<dbReference type="GO" id="GO:0007015">
    <property type="term" value="P:actin filament organization"/>
    <property type="evidence" value="ECO:0007669"/>
    <property type="project" value="TreeGrafter"/>
</dbReference>
<evidence type="ECO:0000256" key="2">
    <source>
        <dbReference type="ARBA" id="ARBA00008314"/>
    </source>
</evidence>
<keyword evidence="5" id="KW-0597">Phosphoprotein</keyword>
<keyword evidence="9 16" id="KW-0067">ATP-binding</keyword>
<feature type="compositionally biased region" description="Low complexity" evidence="17">
    <location>
        <begin position="1842"/>
        <end position="1853"/>
    </location>
</feature>
<evidence type="ECO:0000259" key="20">
    <source>
        <dbReference type="PROSITE" id="PS51757"/>
    </source>
</evidence>
<feature type="domain" description="Myosin motor" evidence="19">
    <location>
        <begin position="640"/>
        <end position="1313"/>
    </location>
</feature>
<dbReference type="InterPro" id="IPR036028">
    <property type="entry name" value="SH3-like_dom_sf"/>
</dbReference>
<dbReference type="FunFam" id="1.20.58.530:FF:000007">
    <property type="entry name" value="Myosin IE"/>
    <property type="match status" value="1"/>
</dbReference>
<dbReference type="OrthoDB" id="6108017at2759"/>
<comment type="subcellular location">
    <subcellularLocation>
        <location evidence="1">Cytoplasm</location>
        <location evidence="1">Cytoskeleton</location>
        <location evidence="1">Actin patch</location>
    </subcellularLocation>
</comment>
<keyword evidence="22" id="KW-1185">Reference proteome</keyword>
<keyword evidence="11 16" id="KW-0505">Motor protein</keyword>
<protein>
    <recommendedName>
        <fullName evidence="23">Microfilament motor</fullName>
    </recommendedName>
</protein>
<keyword evidence="6" id="KW-0677">Repeat</keyword>
<keyword evidence="10 16" id="KW-0518">Myosin</keyword>
<name>A0A0D2PBW0_HYPSF</name>
<dbReference type="SUPFAM" id="SSF50044">
    <property type="entry name" value="SH3-domain"/>
    <property type="match status" value="1"/>
</dbReference>
<reference evidence="22" key="1">
    <citation type="submission" date="2014-04" db="EMBL/GenBank/DDBJ databases">
        <title>Evolutionary Origins and Diversification of the Mycorrhizal Mutualists.</title>
        <authorList>
            <consortium name="DOE Joint Genome Institute"/>
            <consortium name="Mycorrhizal Genomics Consortium"/>
            <person name="Kohler A."/>
            <person name="Kuo A."/>
            <person name="Nagy L.G."/>
            <person name="Floudas D."/>
            <person name="Copeland A."/>
            <person name="Barry K.W."/>
            <person name="Cichocki N."/>
            <person name="Veneault-Fourrey C."/>
            <person name="LaButti K."/>
            <person name="Lindquist E.A."/>
            <person name="Lipzen A."/>
            <person name="Lundell T."/>
            <person name="Morin E."/>
            <person name="Murat C."/>
            <person name="Riley R."/>
            <person name="Ohm R."/>
            <person name="Sun H."/>
            <person name="Tunlid A."/>
            <person name="Henrissat B."/>
            <person name="Grigoriev I.V."/>
            <person name="Hibbett D.S."/>
            <person name="Martin F."/>
        </authorList>
    </citation>
    <scope>NUCLEOTIDE SEQUENCE [LARGE SCALE GENOMIC DNA]</scope>
    <source>
        <strain evidence="22">FD-334 SS-4</strain>
    </source>
</reference>
<keyword evidence="8" id="KW-0378">Hydrolase</keyword>
<feature type="compositionally biased region" description="Low complexity" evidence="17">
    <location>
        <begin position="1738"/>
        <end position="1748"/>
    </location>
</feature>
<dbReference type="Gene3D" id="3.40.850.10">
    <property type="entry name" value="Kinesin motor domain"/>
    <property type="match status" value="1"/>
</dbReference>
<dbReference type="CDD" id="cd11858">
    <property type="entry name" value="SH3_Myosin-I_fungi"/>
    <property type="match status" value="1"/>
</dbReference>
<comment type="function">
    <text evidence="14">Type-I myosin implicated in the organization of the actin cytoskeleton. Required for proper actin cytoskeleton polarization. At the cell cortex, assembles in patch-like structures together with proteins from the actin-polymerizing machinery and promotes actin assembly. Functions as actin nucleation-promoting factor (NPF) for the Arp2/3 complex.</text>
</comment>
<evidence type="ECO:0000256" key="4">
    <source>
        <dbReference type="ARBA" id="ARBA00022490"/>
    </source>
</evidence>
<feature type="region of interest" description="Disordered" evidence="17">
    <location>
        <begin position="1556"/>
        <end position="1677"/>
    </location>
</feature>
<dbReference type="InterPro" id="IPR001609">
    <property type="entry name" value="Myosin_head_motor_dom-like"/>
</dbReference>
<dbReference type="Pfam" id="PF00063">
    <property type="entry name" value="Myosin_head"/>
    <property type="match status" value="1"/>
</dbReference>
<dbReference type="Pfam" id="PF11701">
    <property type="entry name" value="UNC45-central"/>
    <property type="match status" value="1"/>
</dbReference>
<dbReference type="Gene3D" id="2.30.30.40">
    <property type="entry name" value="SH3 Domains"/>
    <property type="match status" value="1"/>
</dbReference>
<feature type="compositionally biased region" description="Pro residues" evidence="17">
    <location>
        <begin position="1645"/>
        <end position="1658"/>
    </location>
</feature>
<dbReference type="Pfam" id="PF14604">
    <property type="entry name" value="SH3_9"/>
    <property type="match status" value="1"/>
</dbReference>
<dbReference type="InterPro" id="IPR010926">
    <property type="entry name" value="Myosin_TH1"/>
</dbReference>
<keyword evidence="13" id="KW-0206">Cytoskeleton</keyword>
<dbReference type="FunFam" id="1.10.10.820:FF:000001">
    <property type="entry name" value="Myosin heavy chain"/>
    <property type="match status" value="1"/>
</dbReference>
<evidence type="ECO:0000256" key="8">
    <source>
        <dbReference type="ARBA" id="ARBA00022801"/>
    </source>
</evidence>
<gene>
    <name evidence="21" type="ORF">HYPSUDRAFT_61983</name>
</gene>
<dbReference type="InterPro" id="IPR024660">
    <property type="entry name" value="UCS_central_dom"/>
</dbReference>
<dbReference type="OMA" id="ACGYKPC"/>
<evidence type="ECO:0008006" key="23">
    <source>
        <dbReference type="Google" id="ProtNLM"/>
    </source>
</evidence>
<evidence type="ECO:0000256" key="9">
    <source>
        <dbReference type="ARBA" id="ARBA00022840"/>
    </source>
</evidence>
<dbReference type="GO" id="GO:0000146">
    <property type="term" value="F:microfilament motor activity"/>
    <property type="evidence" value="ECO:0007669"/>
    <property type="project" value="TreeGrafter"/>
</dbReference>
<evidence type="ECO:0000259" key="18">
    <source>
        <dbReference type="PROSITE" id="PS50002"/>
    </source>
</evidence>
<dbReference type="Gene3D" id="1.20.120.720">
    <property type="entry name" value="Myosin VI head, motor domain, U50 subdomain"/>
    <property type="match status" value="1"/>
</dbReference>
<dbReference type="SUPFAM" id="SSF48371">
    <property type="entry name" value="ARM repeat"/>
    <property type="match status" value="2"/>
</dbReference>
<dbReference type="InterPro" id="IPR016024">
    <property type="entry name" value="ARM-type_fold"/>
</dbReference>
<dbReference type="PANTHER" id="PTHR13140">
    <property type="entry name" value="MYOSIN"/>
    <property type="match status" value="1"/>
</dbReference>
<evidence type="ECO:0000313" key="22">
    <source>
        <dbReference type="Proteomes" id="UP000054270"/>
    </source>
</evidence>
<evidence type="ECO:0000256" key="11">
    <source>
        <dbReference type="ARBA" id="ARBA00023175"/>
    </source>
</evidence>
<dbReference type="InterPro" id="IPR035535">
    <property type="entry name" value="Fungal_myosin-I_SH3"/>
</dbReference>
<evidence type="ECO:0000256" key="1">
    <source>
        <dbReference type="ARBA" id="ARBA00004134"/>
    </source>
</evidence>
<dbReference type="InterPro" id="IPR036961">
    <property type="entry name" value="Kinesin_motor_dom_sf"/>
</dbReference>
<feature type="region of interest" description="Disordered" evidence="17">
    <location>
        <begin position="1"/>
        <end position="22"/>
    </location>
</feature>
<dbReference type="InterPro" id="IPR027417">
    <property type="entry name" value="P-loop_NTPase"/>
</dbReference>
<evidence type="ECO:0000256" key="5">
    <source>
        <dbReference type="ARBA" id="ARBA00022553"/>
    </source>
</evidence>
<evidence type="ECO:0000256" key="16">
    <source>
        <dbReference type="PROSITE-ProRule" id="PRU00782"/>
    </source>
</evidence>
<feature type="compositionally biased region" description="Low complexity" evidence="17">
    <location>
        <begin position="1808"/>
        <end position="1822"/>
    </location>
</feature>
<dbReference type="InterPro" id="IPR011989">
    <property type="entry name" value="ARM-like"/>
</dbReference>
<evidence type="ECO:0000256" key="17">
    <source>
        <dbReference type="SAM" id="MobiDB-lite"/>
    </source>
</evidence>
<feature type="compositionally biased region" description="Low complexity" evidence="17">
    <location>
        <begin position="1610"/>
        <end position="1644"/>
    </location>
</feature>
<dbReference type="CDD" id="cd01378">
    <property type="entry name" value="MYSc_Myo1"/>
    <property type="match status" value="1"/>
</dbReference>
<dbReference type="PRINTS" id="PR00193">
    <property type="entry name" value="MYOSINHEAVY"/>
</dbReference>
<keyword evidence="7 16" id="KW-0547">Nucleotide-binding</keyword>
<dbReference type="Pfam" id="PF06017">
    <property type="entry name" value="Myosin_TH1"/>
    <property type="match status" value="1"/>
</dbReference>
<keyword evidence="3 15" id="KW-0728">SH3 domain</keyword>
<dbReference type="Proteomes" id="UP000054270">
    <property type="component" value="Unassembled WGS sequence"/>
</dbReference>
<dbReference type="PANTHER" id="PTHR13140:SF837">
    <property type="entry name" value="MYOSIN-3-RELATED"/>
    <property type="match status" value="1"/>
</dbReference>
<evidence type="ECO:0000259" key="19">
    <source>
        <dbReference type="PROSITE" id="PS51456"/>
    </source>
</evidence>
<evidence type="ECO:0000256" key="3">
    <source>
        <dbReference type="ARBA" id="ARBA00022443"/>
    </source>
</evidence>
<dbReference type="STRING" id="945553.A0A0D2PBW0"/>
<proteinExistence type="inferred from homology"/>
<dbReference type="GO" id="GO:0005886">
    <property type="term" value="C:plasma membrane"/>
    <property type="evidence" value="ECO:0007669"/>
    <property type="project" value="TreeGrafter"/>
</dbReference>
<evidence type="ECO:0000256" key="13">
    <source>
        <dbReference type="ARBA" id="ARBA00023212"/>
    </source>
</evidence>
<dbReference type="GO" id="GO:0030479">
    <property type="term" value="C:actin cortical patch"/>
    <property type="evidence" value="ECO:0007669"/>
    <property type="project" value="UniProtKB-SubCell"/>
</dbReference>
<dbReference type="GO" id="GO:0051286">
    <property type="term" value="C:cell tip"/>
    <property type="evidence" value="ECO:0007669"/>
    <property type="project" value="TreeGrafter"/>
</dbReference>
<feature type="binding site" evidence="16">
    <location>
        <begin position="733"/>
        <end position="740"/>
    </location>
    <ligand>
        <name>ATP</name>
        <dbReference type="ChEBI" id="CHEBI:30616"/>
    </ligand>
</feature>
<feature type="compositionally biased region" description="Pro residues" evidence="17">
    <location>
        <begin position="1723"/>
        <end position="1737"/>
    </location>
</feature>
<dbReference type="PROSITE" id="PS51757">
    <property type="entry name" value="TH1"/>
    <property type="match status" value="1"/>
</dbReference>
<evidence type="ECO:0000256" key="12">
    <source>
        <dbReference type="ARBA" id="ARBA00023203"/>
    </source>
</evidence>
<dbReference type="Gene3D" id="1.20.5.4820">
    <property type="match status" value="1"/>
</dbReference>
<feature type="region of interest" description="Disordered" evidence="17">
    <location>
        <begin position="1718"/>
        <end position="1853"/>
    </location>
</feature>
<dbReference type="GO" id="GO:0051015">
    <property type="term" value="F:actin filament binding"/>
    <property type="evidence" value="ECO:0007669"/>
    <property type="project" value="TreeGrafter"/>
</dbReference>
<keyword evidence="12 16" id="KW-0009">Actin-binding</keyword>
<dbReference type="GO" id="GO:0005524">
    <property type="term" value="F:ATP binding"/>
    <property type="evidence" value="ECO:0007669"/>
    <property type="project" value="UniProtKB-UniRule"/>
</dbReference>
<dbReference type="InterPro" id="IPR036072">
    <property type="entry name" value="MYSc_Myo1"/>
</dbReference>
<organism evidence="21 22">
    <name type="scientific">Hypholoma sublateritium (strain FD-334 SS-4)</name>
    <dbReference type="NCBI Taxonomy" id="945553"/>
    <lineage>
        <taxon>Eukaryota</taxon>
        <taxon>Fungi</taxon>
        <taxon>Dikarya</taxon>
        <taxon>Basidiomycota</taxon>
        <taxon>Agaricomycotina</taxon>
        <taxon>Agaricomycetes</taxon>
        <taxon>Agaricomycetidae</taxon>
        <taxon>Agaricales</taxon>
        <taxon>Agaricineae</taxon>
        <taxon>Strophariaceae</taxon>
        <taxon>Hypholoma</taxon>
    </lineage>
</organism>
<evidence type="ECO:0000256" key="6">
    <source>
        <dbReference type="ARBA" id="ARBA00022737"/>
    </source>
</evidence>
<keyword evidence="4" id="KW-0963">Cytoplasm</keyword>
<dbReference type="SMART" id="SM00326">
    <property type="entry name" value="SH3"/>
    <property type="match status" value="1"/>
</dbReference>
<dbReference type="GO" id="GO:0051666">
    <property type="term" value="P:actin cortical patch localization"/>
    <property type="evidence" value="ECO:0007669"/>
    <property type="project" value="TreeGrafter"/>
</dbReference>
<evidence type="ECO:0000256" key="15">
    <source>
        <dbReference type="PROSITE-ProRule" id="PRU00192"/>
    </source>
</evidence>
<dbReference type="PROSITE" id="PS50002">
    <property type="entry name" value="SH3"/>
    <property type="match status" value="1"/>
</dbReference>
<dbReference type="GO" id="GO:0016787">
    <property type="term" value="F:hydrolase activity"/>
    <property type="evidence" value="ECO:0007669"/>
    <property type="project" value="UniProtKB-KW"/>
</dbReference>
<feature type="compositionally biased region" description="Pro residues" evidence="17">
    <location>
        <begin position="1796"/>
        <end position="1807"/>
    </location>
</feature>
<evidence type="ECO:0000256" key="10">
    <source>
        <dbReference type="ARBA" id="ARBA00023123"/>
    </source>
</evidence>
<evidence type="ECO:0000313" key="21">
    <source>
        <dbReference type="EMBL" id="KJA28349.1"/>
    </source>
</evidence>
<sequence>MAERDVDGELNQILKKTQPPSDYKPTAEEITCLTSAFLSTTANTSTIRSKAYVVLSALIQETTETPLLHGITFLTALFQVDSQVASAIFAQDGVVENLMDTVDLSPSSLLCQEVAHLLGQACGLKACRAIITPQIVRWLEFNSRQPTDFTLQSATSVALIKLFKGSASDTPENGTPGIQGTRVDELAERLIPIIISKQISSPVDTIEGLAYLSTEPTIKETLSKNSTFLKQLVSLVPRHKSSVGPIDMNASLVYGVILIICNLTSFRPRLTQEQTQMEKLKQMAKAGKGLGQDTDIVSVLDDDDHVKSRIRLLVASDILPVFPAAIAAAESLGVRHAVGKSLLNIVKEKENRGKVLQAGGSKVLQSIIKQALSSQAESTKNKQVNLNREDLDAVQALAKLAITAAPVQVFGPNVGMMYDAIRPFSILLQHSASNLLQRFEAIMALTNLASHGPETASRIADADGLMDKVELLLLEEHTLVRRASVELICNLIAGSDAVFERYSSETSSSASKIHVLLALSDVDDLPTRLASSGALATLTASPSACAALVALQLEKGRLLELMTQLIDPSCLPNQDDKEDQPLETDEGLRAASVGAAAVLPAPSKKAGKKVTPAAKKAGGQSKVAKVLKADWKEGFKKKQVGVADMTLLTTISNESINDNLQKRWTNAEIYTYIGAVLISVNPFKDLGIYTDEILNKYKGKNRLEVPPHVFGIAETAYYNMNAYHENQCVIISGESGAGKTEAAKRIMQYIAAVSGGQDSSIQEIKDMVLATNPLLESFGCAKTLRNNNSSRHGKYLEIMFNERGEPVGAQITNYLLEKGRVVGQVENERNFHIFYQFTKAASDEQREAFGLQGPEAYAYTSMSNCLSVSDIDDTKDFHDTIVCFHEEQHEIFKMLAIVLWLGNVQFDENDQGNSTISDTGVTDFVAYLMEVDGAQVQSVLTQRVMETTRGGRRGSVYDVPLNPAQATSGRDALAKAVYNNLFEWIVSRVNISMKTRSAHSQIIGILDIFGFEIFEDNSFEQLCINYVNEKLQQIFIELTLKTEQEEYVREQIQWTPIKYFNNKIVCDLIEERRPPGIFSALNDACATAHADPTAADSSFMQRASGLAANPHFEARGSQFLVRHYAGDVMYNVAGMTDKNKDSLIKDLLDLVASSGNAFLQTLFPDRVDPNNKKRPPTAGDRIKQSAGALVENLMKAQPSYIRTIKPNQNRSSSEYDTKAVLHQIKYLGLQENIRVRRAGFAYRNTFEKMVERFYLLSPNTSYAGEYTWSGDSKSGCQQILKDTGIAKEEWQMGVTKAFIKNPETLFALETMRDRYWHNMAGRIQRAFRNYMRYKHECARRIQRFWKNNKEGIVYGQLRDYGHQILAGRKERRRFSLISYRRFMGDYLDINGKSALGEELGEICGIGRDPVIFSSRVQMLVSKLGRSSKPSPRYLVLTSKAVHLLVVAEHNGVTQTTLERKIPLVTIKSIGMSNLRDDWLVINANAAEEGDPFISCVFKTELITHLVKATNSNVNVLITPVVEYSKKKDKKAQIKFIKDETVPRNDLYKSHVVHVPTGEPASSVSRPPAKRKPGVIRPITKGKLLKAGGPSSTQTRSKPKPASQPLPGRSTTTAPKPAAASYTPTPAAAPAGKAKPAPAAPRHNAAPPPPPPPPPPPRQPAAEQYRAKFAFEGQDGEMSLRKDDVVELVEKDDNGWWLVKKGGAEGWAPNNYLELVPPAAAAPAAPPPPPRKPPPPKAPVSAGVAGVADAHAKPVSVFPGMGPTNGSAPAWKKSVSGGGDDSPGSSRPGSALGGKGAPPPVGTKPKPPVVGAKPGAPPKVGGKPPIPSAPRPSAAGASGGAAAGRAARPAAAPGQVDLAAAMAKRAQMMGGGG</sequence>
<comment type="similarity">
    <text evidence="2 16">Belongs to the TRAFAC class myosin-kinesin ATPase superfamily. Myosin family.</text>
</comment>
<accession>A0A0D2PBW0</accession>
<dbReference type="EMBL" id="KN817521">
    <property type="protein sequence ID" value="KJA28349.1"/>
    <property type="molecule type" value="Genomic_DNA"/>
</dbReference>
<dbReference type="SMART" id="SM00242">
    <property type="entry name" value="MYSc"/>
    <property type="match status" value="1"/>
</dbReference>
<dbReference type="Gene3D" id="1.10.10.820">
    <property type="match status" value="1"/>
</dbReference>
<dbReference type="InterPro" id="IPR001452">
    <property type="entry name" value="SH3_domain"/>
</dbReference>
<dbReference type="Gene3D" id="1.20.58.530">
    <property type="match status" value="1"/>
</dbReference>
<feature type="domain" description="SH3" evidence="18">
    <location>
        <begin position="1659"/>
        <end position="1717"/>
    </location>
</feature>
<evidence type="ECO:0000256" key="7">
    <source>
        <dbReference type="ARBA" id="ARBA00022741"/>
    </source>
</evidence>
<evidence type="ECO:0000256" key="14">
    <source>
        <dbReference type="ARBA" id="ARBA00025586"/>
    </source>
</evidence>
<dbReference type="GO" id="GO:0016459">
    <property type="term" value="C:myosin complex"/>
    <property type="evidence" value="ECO:0007669"/>
    <property type="project" value="UniProtKB-KW"/>
</dbReference>
<feature type="region of interest" description="Actin-binding" evidence="16">
    <location>
        <begin position="1186"/>
        <end position="1208"/>
    </location>
</feature>
<feature type="domain" description="TH1" evidence="20">
    <location>
        <begin position="1371"/>
        <end position="1560"/>
    </location>
</feature>
<dbReference type="PROSITE" id="PS51456">
    <property type="entry name" value="MYOSIN_MOTOR"/>
    <property type="match status" value="1"/>
</dbReference>
<dbReference type="GO" id="GO:0006897">
    <property type="term" value="P:endocytosis"/>
    <property type="evidence" value="ECO:0007669"/>
    <property type="project" value="TreeGrafter"/>
</dbReference>